<evidence type="ECO:0000256" key="4">
    <source>
        <dbReference type="ARBA" id="ARBA00023134"/>
    </source>
</evidence>
<dbReference type="HAMAP" id="MF_01454">
    <property type="entry name" value="GTPase_Obg"/>
    <property type="match status" value="1"/>
</dbReference>
<keyword evidence="4 5" id="KW-0342">GTP-binding</keyword>
<evidence type="ECO:0000256" key="1">
    <source>
        <dbReference type="ARBA" id="ARBA00007699"/>
    </source>
</evidence>
<evidence type="ECO:0000259" key="6">
    <source>
        <dbReference type="PROSITE" id="PS51710"/>
    </source>
</evidence>
<dbReference type="PROSITE" id="PS00905">
    <property type="entry name" value="GTP1_OBG"/>
    <property type="match status" value="1"/>
</dbReference>
<evidence type="ECO:0000313" key="8">
    <source>
        <dbReference type="EMBL" id="OGE02672.1"/>
    </source>
</evidence>
<comment type="subcellular location">
    <subcellularLocation>
        <location evidence="5">Cytoplasm</location>
    </subcellularLocation>
</comment>
<keyword evidence="5" id="KW-0479">Metal-binding</keyword>
<dbReference type="SUPFAM" id="SSF82051">
    <property type="entry name" value="Obg GTP-binding protein N-terminal domain"/>
    <property type="match status" value="1"/>
</dbReference>
<feature type="binding site" evidence="5">
    <location>
        <begin position="282"/>
        <end position="285"/>
    </location>
    <ligand>
        <name>GTP</name>
        <dbReference type="ChEBI" id="CHEBI:37565"/>
    </ligand>
</feature>
<dbReference type="GO" id="GO:0000287">
    <property type="term" value="F:magnesium ion binding"/>
    <property type="evidence" value="ECO:0007669"/>
    <property type="project" value="InterPro"/>
</dbReference>
<feature type="binding site" evidence="5">
    <location>
        <begin position="218"/>
        <end position="225"/>
    </location>
    <ligand>
        <name>GTP</name>
        <dbReference type="ChEBI" id="CHEBI:37565"/>
    </ligand>
</feature>
<accession>A0A1F5HF52</accession>
<dbReference type="PIRSF" id="PIRSF002401">
    <property type="entry name" value="GTP_bd_Obg/CgtA"/>
    <property type="match status" value="1"/>
</dbReference>
<dbReference type="EMBL" id="MFCA01000011">
    <property type="protein sequence ID" value="OGE02672.1"/>
    <property type="molecule type" value="Genomic_DNA"/>
</dbReference>
<reference evidence="8 9" key="1">
    <citation type="journal article" date="2016" name="Nat. Commun.">
        <title>Thousands of microbial genomes shed light on interconnected biogeochemical processes in an aquifer system.</title>
        <authorList>
            <person name="Anantharaman K."/>
            <person name="Brown C.T."/>
            <person name="Hug L.A."/>
            <person name="Sharon I."/>
            <person name="Castelle C.J."/>
            <person name="Probst A.J."/>
            <person name="Thomas B.C."/>
            <person name="Singh A."/>
            <person name="Wilkins M.J."/>
            <person name="Karaoz U."/>
            <person name="Brodie E.L."/>
            <person name="Williams K.H."/>
            <person name="Hubbard S.S."/>
            <person name="Banfield J.F."/>
        </authorList>
    </citation>
    <scope>NUCLEOTIDE SEQUENCE [LARGE SCALE GENOMIC DNA]</scope>
</reference>
<evidence type="ECO:0000259" key="7">
    <source>
        <dbReference type="PROSITE" id="PS51883"/>
    </source>
</evidence>
<gene>
    <name evidence="5" type="primary">obg</name>
    <name evidence="8" type="ORF">A2196_05585</name>
</gene>
<protein>
    <recommendedName>
        <fullName evidence="5">GTPase Obg</fullName>
        <ecNumber evidence="5">3.6.5.-</ecNumber>
    </recommendedName>
    <alternativeName>
        <fullName evidence="5">GTP-binding protein Obg</fullName>
    </alternativeName>
</protein>
<keyword evidence="5" id="KW-0963">Cytoplasm</keyword>
<feature type="binding site" evidence="5">
    <location>
        <begin position="350"/>
        <end position="353"/>
    </location>
    <ligand>
        <name>GTP</name>
        <dbReference type="ChEBI" id="CHEBI:37565"/>
    </ligand>
</feature>
<dbReference type="GO" id="GO:0042254">
    <property type="term" value="P:ribosome biogenesis"/>
    <property type="evidence" value="ECO:0007669"/>
    <property type="project" value="UniProtKB-UniRule"/>
</dbReference>
<sequence>MIDFARITIKAGNGGSGTGSFSRIKGKRYGKADGGDGGWGGDVYLVATGDLSTLEPFRYVKDYKARDGSNGESQRRRGAQGEDLVVKVPVGTVVTVDQSAGDTPGVREATSRLAPGVSKELDGNEARIVRGKVVMLENEKRQTLNEMGLVTDQLSTTFDLVVDGQQVLVVRGGQGGRGNAHLRDEFGRRPRKGERGEVGEARNLTLELKLIADIGLIGLPNAGKSTLLGKLTAARPAIAPYPFTTLEPNLGVLSVAQWISGSVCQKSDLPNYQHTDTLILADIPGLIEGASEGRGLGDLFLRHIERTRLLVHLIDATAVDKCWFNYQVIRKELKEYSQSLGKKKEIVVLSKIDLVSKEDAEKIAKDFAKHHRRIFPISAFNGQGLYDLISEIKRRIFKKQKVVD</sequence>
<comment type="function">
    <text evidence="5">An essential GTPase which binds GTP, GDP and possibly (p)ppGpp with moderate affinity, with high nucleotide exchange rates and a fairly low GTP hydrolysis rate. Plays a role in control of the cell cycle, stress response, ribosome biogenesis and in those bacteria that undergo differentiation, in morphogenesis control.</text>
</comment>
<evidence type="ECO:0000256" key="5">
    <source>
        <dbReference type="HAMAP-Rule" id="MF_01454"/>
    </source>
</evidence>
<dbReference type="InterPro" id="IPR036726">
    <property type="entry name" value="GTP1_OBG_dom_sf"/>
</dbReference>
<proteinExistence type="inferred from homology"/>
<dbReference type="Gene3D" id="2.70.210.12">
    <property type="entry name" value="GTP1/OBG domain"/>
    <property type="match status" value="1"/>
</dbReference>
<dbReference type="InterPro" id="IPR006074">
    <property type="entry name" value="GTP1-OBG_CS"/>
</dbReference>
<dbReference type="PROSITE" id="PS51883">
    <property type="entry name" value="OBG"/>
    <property type="match status" value="1"/>
</dbReference>
<evidence type="ECO:0000256" key="2">
    <source>
        <dbReference type="ARBA" id="ARBA00022741"/>
    </source>
</evidence>
<dbReference type="InterPro" id="IPR031167">
    <property type="entry name" value="G_OBG"/>
</dbReference>
<keyword evidence="5" id="KW-0378">Hydrolase</keyword>
<dbReference type="STRING" id="1797737.A2196_05585"/>
<dbReference type="Proteomes" id="UP000176751">
    <property type="component" value="Unassembled WGS sequence"/>
</dbReference>
<keyword evidence="3 5" id="KW-0460">Magnesium</keyword>
<feature type="domain" description="Obg" evidence="7">
    <location>
        <begin position="1"/>
        <end position="211"/>
    </location>
</feature>
<dbReference type="PRINTS" id="PR00326">
    <property type="entry name" value="GTP1OBG"/>
</dbReference>
<dbReference type="GO" id="GO:0005525">
    <property type="term" value="F:GTP binding"/>
    <property type="evidence" value="ECO:0007669"/>
    <property type="project" value="UniProtKB-UniRule"/>
</dbReference>
<feature type="binding site" evidence="5">
    <location>
        <position position="225"/>
    </location>
    <ligand>
        <name>Mg(2+)</name>
        <dbReference type="ChEBI" id="CHEBI:18420"/>
    </ligand>
</feature>
<dbReference type="InterPro" id="IPR014100">
    <property type="entry name" value="GTP-bd_Obg/CgtA"/>
</dbReference>
<dbReference type="Gene3D" id="3.40.50.300">
    <property type="entry name" value="P-loop containing nucleotide triphosphate hydrolases"/>
    <property type="match status" value="1"/>
</dbReference>
<comment type="caution">
    <text evidence="8">The sequence shown here is derived from an EMBL/GenBank/DDBJ whole genome shotgun (WGS) entry which is preliminary data.</text>
</comment>
<dbReference type="EC" id="3.6.5.-" evidence="5"/>
<comment type="cofactor">
    <cofactor evidence="5">
        <name>Mg(2+)</name>
        <dbReference type="ChEBI" id="CHEBI:18420"/>
    </cofactor>
</comment>
<dbReference type="Pfam" id="PF01018">
    <property type="entry name" value="GTP1_OBG"/>
    <property type="match status" value="2"/>
</dbReference>
<dbReference type="Pfam" id="PF01926">
    <property type="entry name" value="MMR_HSR1"/>
    <property type="match status" value="1"/>
</dbReference>
<dbReference type="InterPro" id="IPR006073">
    <property type="entry name" value="GTP-bd"/>
</dbReference>
<dbReference type="PANTHER" id="PTHR11702">
    <property type="entry name" value="DEVELOPMENTALLY REGULATED GTP-BINDING PROTEIN-RELATED"/>
    <property type="match status" value="1"/>
</dbReference>
<dbReference type="PANTHER" id="PTHR11702:SF31">
    <property type="entry name" value="MITOCHONDRIAL RIBOSOME-ASSOCIATED GTPASE 2"/>
    <property type="match status" value="1"/>
</dbReference>
<dbReference type="GO" id="GO:0003924">
    <property type="term" value="F:GTPase activity"/>
    <property type="evidence" value="ECO:0007669"/>
    <property type="project" value="UniProtKB-UniRule"/>
</dbReference>
<feature type="binding site" evidence="5">
    <location>
        <begin position="378"/>
        <end position="380"/>
    </location>
    <ligand>
        <name>GTP</name>
        <dbReference type="ChEBI" id="CHEBI:37565"/>
    </ligand>
</feature>
<dbReference type="InterPro" id="IPR045086">
    <property type="entry name" value="OBG_GTPase"/>
</dbReference>
<comment type="subunit">
    <text evidence="5">Monomer.</text>
</comment>
<evidence type="ECO:0000256" key="3">
    <source>
        <dbReference type="ARBA" id="ARBA00022842"/>
    </source>
</evidence>
<name>A0A1F5HF52_9BACT</name>
<feature type="domain" description="OBG-type G" evidence="6">
    <location>
        <begin position="212"/>
        <end position="397"/>
    </location>
</feature>
<feature type="binding site" evidence="5">
    <location>
        <begin position="243"/>
        <end position="247"/>
    </location>
    <ligand>
        <name>GTP</name>
        <dbReference type="ChEBI" id="CHEBI:37565"/>
    </ligand>
</feature>
<organism evidence="8 9">
    <name type="scientific">Candidatus Curtissbacteria bacterium RIFOXYA1_FULL_41_14</name>
    <dbReference type="NCBI Taxonomy" id="1797737"/>
    <lineage>
        <taxon>Bacteria</taxon>
        <taxon>Candidatus Curtissiibacteriota</taxon>
    </lineage>
</organism>
<comment type="similarity">
    <text evidence="1 5">Belongs to the TRAFAC class OBG-HflX-like GTPase superfamily. OBG GTPase family.</text>
</comment>
<dbReference type="AlphaFoldDB" id="A0A1F5HF52"/>
<keyword evidence="2 5" id="KW-0547">Nucleotide-binding</keyword>
<dbReference type="InterPro" id="IPR027417">
    <property type="entry name" value="P-loop_NTPase"/>
</dbReference>
<dbReference type="SUPFAM" id="SSF52540">
    <property type="entry name" value="P-loop containing nucleoside triphosphate hydrolases"/>
    <property type="match status" value="1"/>
</dbReference>
<dbReference type="GO" id="GO:0005737">
    <property type="term" value="C:cytoplasm"/>
    <property type="evidence" value="ECO:0007669"/>
    <property type="project" value="UniProtKB-SubCell"/>
</dbReference>
<dbReference type="InterPro" id="IPR006169">
    <property type="entry name" value="GTP1_OBG_dom"/>
</dbReference>
<feature type="binding site" evidence="5">
    <location>
        <position position="245"/>
    </location>
    <ligand>
        <name>Mg(2+)</name>
        <dbReference type="ChEBI" id="CHEBI:18420"/>
    </ligand>
</feature>
<dbReference type="NCBIfam" id="NF008956">
    <property type="entry name" value="PRK12299.1"/>
    <property type="match status" value="1"/>
</dbReference>
<evidence type="ECO:0000313" key="9">
    <source>
        <dbReference type="Proteomes" id="UP000176751"/>
    </source>
</evidence>
<dbReference type="CDD" id="cd01898">
    <property type="entry name" value="Obg"/>
    <property type="match status" value="1"/>
</dbReference>
<dbReference type="PROSITE" id="PS51710">
    <property type="entry name" value="G_OBG"/>
    <property type="match status" value="1"/>
</dbReference>